<dbReference type="Pfam" id="PF01978">
    <property type="entry name" value="TrmB"/>
    <property type="match status" value="1"/>
</dbReference>
<dbReference type="STRING" id="36849.OXPF_07140"/>
<dbReference type="PATRIC" id="fig|36849.3.peg.765"/>
<dbReference type="Gene3D" id="1.10.10.10">
    <property type="entry name" value="Winged helix-like DNA-binding domain superfamily/Winged helix DNA-binding domain"/>
    <property type="match status" value="1"/>
</dbReference>
<feature type="domain" description="Transcription regulator TrmB N-terminal" evidence="1">
    <location>
        <begin position="11"/>
        <end position="79"/>
    </location>
</feature>
<gene>
    <name evidence="2" type="ORF">OXPF_07140</name>
</gene>
<dbReference type="InterPro" id="IPR051797">
    <property type="entry name" value="TrmB-like"/>
</dbReference>
<sequence length="277" mass="32505">MDEEILIVEDMKKLGLSEYEARAYLKLLEQHPVNGYILSKNSGIPRSRIYEILDNLKNKQIVFEQIEGETTLYYPLDPKLLINKLRSNYEDILDNLDEYTKRVYTEGQLTGKMVIIKGRNKIIDFINLLIKNAEKRIALSIWEEEINDLSGAIDAAIKRGIMLRGIYFGKTKRYKDLATHRRLERYLDEKKERYMTVIIDENHVVSGIISRGENSQVTWTQDAGFIGLSDDFIAHDIEVNVYSDSLDKDKQKEYEAFLDNIRKDYYSFSDEEFKKFK</sequence>
<dbReference type="CDD" id="cd09124">
    <property type="entry name" value="PLDc_like_TrmB_middle"/>
    <property type="match status" value="1"/>
</dbReference>
<dbReference type="InterPro" id="IPR002831">
    <property type="entry name" value="Tscrpt_reg_TrmB_N"/>
</dbReference>
<evidence type="ECO:0000313" key="3">
    <source>
        <dbReference type="Proteomes" id="UP000050326"/>
    </source>
</evidence>
<dbReference type="SUPFAM" id="SSF46785">
    <property type="entry name" value="Winged helix' DNA-binding domain"/>
    <property type="match status" value="1"/>
</dbReference>
<name>A0A0P8X3V4_9CLOT</name>
<protein>
    <submittedName>
        <fullName evidence="2">Sugar-specific transcriptional regulator TrmB</fullName>
    </submittedName>
</protein>
<comment type="caution">
    <text evidence="2">The sequence shown here is derived from an EMBL/GenBank/DDBJ whole genome shotgun (WGS) entry which is preliminary data.</text>
</comment>
<accession>A0A0P8X3V4</accession>
<dbReference type="InterPro" id="IPR036388">
    <property type="entry name" value="WH-like_DNA-bd_sf"/>
</dbReference>
<dbReference type="AlphaFoldDB" id="A0A0P8X3V4"/>
<keyword evidence="3" id="KW-1185">Reference proteome</keyword>
<reference evidence="2 3" key="1">
    <citation type="submission" date="2015-09" db="EMBL/GenBank/DDBJ databases">
        <title>Genome sequence of Oxobacter pfennigii DSM 3222.</title>
        <authorList>
            <person name="Poehlein A."/>
            <person name="Bengelsdorf F.R."/>
            <person name="Schiel-Bengelsdorf B."/>
            <person name="Duerre P."/>
            <person name="Daniel R."/>
        </authorList>
    </citation>
    <scope>NUCLEOTIDE SEQUENCE [LARGE SCALE GENOMIC DNA]</scope>
    <source>
        <strain evidence="2 3">DSM 3222</strain>
    </source>
</reference>
<dbReference type="Proteomes" id="UP000050326">
    <property type="component" value="Unassembled WGS sequence"/>
</dbReference>
<dbReference type="InterPro" id="IPR036390">
    <property type="entry name" value="WH_DNA-bd_sf"/>
</dbReference>
<dbReference type="PANTHER" id="PTHR34293">
    <property type="entry name" value="HTH-TYPE TRANSCRIPTIONAL REGULATOR TRMBL2"/>
    <property type="match status" value="1"/>
</dbReference>
<organism evidence="2 3">
    <name type="scientific">Oxobacter pfennigii</name>
    <dbReference type="NCBI Taxonomy" id="36849"/>
    <lineage>
        <taxon>Bacteria</taxon>
        <taxon>Bacillati</taxon>
        <taxon>Bacillota</taxon>
        <taxon>Clostridia</taxon>
        <taxon>Eubacteriales</taxon>
        <taxon>Clostridiaceae</taxon>
        <taxon>Oxobacter</taxon>
    </lineage>
</organism>
<dbReference type="RefSeq" id="WP_054873830.1">
    <property type="nucleotide sequence ID" value="NZ_LKET01000021.1"/>
</dbReference>
<dbReference type="PANTHER" id="PTHR34293:SF1">
    <property type="entry name" value="HTH-TYPE TRANSCRIPTIONAL REGULATOR TRMBL2"/>
    <property type="match status" value="1"/>
</dbReference>
<dbReference type="EMBL" id="LKET01000021">
    <property type="protein sequence ID" value="KPU45481.1"/>
    <property type="molecule type" value="Genomic_DNA"/>
</dbReference>
<evidence type="ECO:0000259" key="1">
    <source>
        <dbReference type="Pfam" id="PF01978"/>
    </source>
</evidence>
<proteinExistence type="predicted"/>
<evidence type="ECO:0000313" key="2">
    <source>
        <dbReference type="EMBL" id="KPU45481.1"/>
    </source>
</evidence>
<dbReference type="OrthoDB" id="1493540at2"/>